<sequence length="116" mass="13255">MFFSFYFKIFHHFLLCLTSLSHQRFEDSNLNSQVLGIYFENPQSPIKGGALKGKMTGDSLEKKHPDSLTQARLKKIRKKATHQHIANLFSFSCSRSCSRLLSVCCSHSEWEKLGGD</sequence>
<evidence type="ECO:0000313" key="3">
    <source>
        <dbReference type="Proteomes" id="UP000823775"/>
    </source>
</evidence>
<keyword evidence="3" id="KW-1185">Reference proteome</keyword>
<evidence type="ECO:0000313" key="2">
    <source>
        <dbReference type="EMBL" id="MCD9643241.1"/>
    </source>
</evidence>
<proteinExistence type="predicted"/>
<gene>
    <name evidence="2" type="ORF">HAX54_030539</name>
</gene>
<keyword evidence="1" id="KW-0732">Signal</keyword>
<dbReference type="EMBL" id="JACEIK010003830">
    <property type="protein sequence ID" value="MCD9643241.1"/>
    <property type="molecule type" value="Genomic_DNA"/>
</dbReference>
<accession>A0ABS8V7U8</accession>
<organism evidence="2 3">
    <name type="scientific">Datura stramonium</name>
    <name type="common">Jimsonweed</name>
    <name type="synonym">Common thornapple</name>
    <dbReference type="NCBI Taxonomy" id="4076"/>
    <lineage>
        <taxon>Eukaryota</taxon>
        <taxon>Viridiplantae</taxon>
        <taxon>Streptophyta</taxon>
        <taxon>Embryophyta</taxon>
        <taxon>Tracheophyta</taxon>
        <taxon>Spermatophyta</taxon>
        <taxon>Magnoliopsida</taxon>
        <taxon>eudicotyledons</taxon>
        <taxon>Gunneridae</taxon>
        <taxon>Pentapetalae</taxon>
        <taxon>asterids</taxon>
        <taxon>lamiids</taxon>
        <taxon>Solanales</taxon>
        <taxon>Solanaceae</taxon>
        <taxon>Solanoideae</taxon>
        <taxon>Datureae</taxon>
        <taxon>Datura</taxon>
    </lineage>
</organism>
<name>A0ABS8V7U8_DATST</name>
<feature type="chain" id="PRO_5046505205" evidence="1">
    <location>
        <begin position="22"/>
        <end position="116"/>
    </location>
</feature>
<protein>
    <submittedName>
        <fullName evidence="2">Uncharacterized protein</fullName>
    </submittedName>
</protein>
<feature type="signal peptide" evidence="1">
    <location>
        <begin position="1"/>
        <end position="21"/>
    </location>
</feature>
<dbReference type="Proteomes" id="UP000823775">
    <property type="component" value="Unassembled WGS sequence"/>
</dbReference>
<comment type="caution">
    <text evidence="2">The sequence shown here is derived from an EMBL/GenBank/DDBJ whole genome shotgun (WGS) entry which is preliminary data.</text>
</comment>
<evidence type="ECO:0000256" key="1">
    <source>
        <dbReference type="SAM" id="SignalP"/>
    </source>
</evidence>
<reference evidence="2 3" key="1">
    <citation type="journal article" date="2021" name="BMC Genomics">
        <title>Datura genome reveals duplications of psychoactive alkaloid biosynthetic genes and high mutation rate following tissue culture.</title>
        <authorList>
            <person name="Rajewski A."/>
            <person name="Carter-House D."/>
            <person name="Stajich J."/>
            <person name="Litt A."/>
        </authorList>
    </citation>
    <scope>NUCLEOTIDE SEQUENCE [LARGE SCALE GENOMIC DNA]</scope>
    <source>
        <strain evidence="2">AR-01</strain>
    </source>
</reference>